<feature type="signal peptide" evidence="1">
    <location>
        <begin position="1"/>
        <end position="30"/>
    </location>
</feature>
<accession>A0A2W2E100</accession>
<evidence type="ECO:0000313" key="2">
    <source>
        <dbReference type="EMBL" id="PZG03217.1"/>
    </source>
</evidence>
<dbReference type="EMBL" id="POUD01000443">
    <property type="protein sequence ID" value="PZG03217.1"/>
    <property type="molecule type" value="Genomic_DNA"/>
</dbReference>
<sequence length="65" mass="6469">MHMRRPARLIAAAAALATAGLFAAAPAANAVIDPVALLECVTSSATELTTLAVPTEIPLTGCLAP</sequence>
<dbReference type="AlphaFoldDB" id="A0A2W2E100"/>
<comment type="caution">
    <text evidence="2">The sequence shown here is derived from an EMBL/GenBank/DDBJ whole genome shotgun (WGS) entry which is preliminary data.</text>
</comment>
<protein>
    <submittedName>
        <fullName evidence="2">Uncharacterized protein</fullName>
    </submittedName>
</protein>
<keyword evidence="3" id="KW-1185">Reference proteome</keyword>
<keyword evidence="1" id="KW-0732">Signal</keyword>
<organism evidence="2 3">
    <name type="scientific">Nonomuraea aridisoli</name>
    <dbReference type="NCBI Taxonomy" id="2070368"/>
    <lineage>
        <taxon>Bacteria</taxon>
        <taxon>Bacillati</taxon>
        <taxon>Actinomycetota</taxon>
        <taxon>Actinomycetes</taxon>
        <taxon>Streptosporangiales</taxon>
        <taxon>Streptosporangiaceae</taxon>
        <taxon>Nonomuraea</taxon>
    </lineage>
</organism>
<gene>
    <name evidence="2" type="ORF">C1J01_46310</name>
</gene>
<feature type="chain" id="PRO_5016171090" evidence="1">
    <location>
        <begin position="31"/>
        <end position="65"/>
    </location>
</feature>
<reference evidence="2 3" key="1">
    <citation type="submission" date="2018-01" db="EMBL/GenBank/DDBJ databases">
        <title>Draft genome sequence of Nonomuraea sp. KC333.</title>
        <authorList>
            <person name="Sahin N."/>
            <person name="Saygin H."/>
            <person name="Ay H."/>
        </authorList>
    </citation>
    <scope>NUCLEOTIDE SEQUENCE [LARGE SCALE GENOMIC DNA]</scope>
    <source>
        <strain evidence="2 3">KC333</strain>
    </source>
</reference>
<dbReference type="Proteomes" id="UP000249304">
    <property type="component" value="Unassembled WGS sequence"/>
</dbReference>
<evidence type="ECO:0000256" key="1">
    <source>
        <dbReference type="SAM" id="SignalP"/>
    </source>
</evidence>
<evidence type="ECO:0000313" key="3">
    <source>
        <dbReference type="Proteomes" id="UP000249304"/>
    </source>
</evidence>
<proteinExistence type="predicted"/>
<name>A0A2W2E100_9ACTN</name>